<dbReference type="AlphaFoldDB" id="A0A2G5PCV4"/>
<dbReference type="EMBL" id="PDCN02000006">
    <property type="protein sequence ID" value="PIB76165.1"/>
    <property type="molecule type" value="Genomic_DNA"/>
</dbReference>
<accession>A0A2G5PCV4</accession>
<dbReference type="Proteomes" id="UP000230551">
    <property type="component" value="Unassembled WGS sequence"/>
</dbReference>
<organism evidence="1 2">
    <name type="scientific">Mycolicibacterium brumae</name>
    <dbReference type="NCBI Taxonomy" id="85968"/>
    <lineage>
        <taxon>Bacteria</taxon>
        <taxon>Bacillati</taxon>
        <taxon>Actinomycetota</taxon>
        <taxon>Actinomycetes</taxon>
        <taxon>Mycobacteriales</taxon>
        <taxon>Mycobacteriaceae</taxon>
        <taxon>Mycolicibacterium</taxon>
    </lineage>
</organism>
<comment type="caution">
    <text evidence="1">The sequence shown here is derived from an EMBL/GenBank/DDBJ whole genome shotgun (WGS) entry which is preliminary data.</text>
</comment>
<gene>
    <name evidence="1" type="ORF">CQY22_007255</name>
</gene>
<evidence type="ECO:0000313" key="1">
    <source>
        <dbReference type="EMBL" id="PIB76165.1"/>
    </source>
</evidence>
<dbReference type="STRING" id="85968.GCA_900073015_00034"/>
<proteinExistence type="predicted"/>
<name>A0A2G5PCV4_9MYCO</name>
<evidence type="ECO:0000313" key="2">
    <source>
        <dbReference type="Proteomes" id="UP000230551"/>
    </source>
</evidence>
<keyword evidence="2" id="KW-1185">Reference proteome</keyword>
<sequence length="59" mass="6799">METEMTALLNDLYTPTAESTVARRKPWYAGMFLYSNPSAATDPFHELANRLRRRTRAAH</sequence>
<reference evidence="1 2" key="1">
    <citation type="journal article" date="2017" name="Infect. Genet. Evol.">
        <title>The new phylogeny of the genus Mycobacterium: The old and the news.</title>
        <authorList>
            <person name="Tortoli E."/>
            <person name="Fedrizzi T."/>
            <person name="Meehan C.J."/>
            <person name="Trovato A."/>
            <person name="Grottola A."/>
            <person name="Giacobazzi E."/>
            <person name="Serpini G.F."/>
            <person name="Tagliazucchi S."/>
            <person name="Fabio A."/>
            <person name="Bettua C."/>
            <person name="Bertorelli R."/>
            <person name="Frascaro F."/>
            <person name="De Sanctis V."/>
            <person name="Pecorari M."/>
            <person name="Jousson O."/>
            <person name="Segata N."/>
            <person name="Cirillo D.M."/>
        </authorList>
    </citation>
    <scope>NUCLEOTIDE SEQUENCE [LARGE SCALE GENOMIC DNA]</scope>
    <source>
        <strain evidence="1 2">CIP1034565</strain>
    </source>
</reference>
<protein>
    <submittedName>
        <fullName evidence="1">Uncharacterized protein</fullName>
    </submittedName>
</protein>